<dbReference type="Pfam" id="PF06568">
    <property type="entry name" value="YjiS-like"/>
    <property type="match status" value="1"/>
</dbReference>
<evidence type="ECO:0000259" key="1">
    <source>
        <dbReference type="Pfam" id="PF06568"/>
    </source>
</evidence>
<dbReference type="OrthoDB" id="7709310at2"/>
<name>A0A238KRH1_9RHOB</name>
<dbReference type="RefSeq" id="WP_141138513.1">
    <property type="nucleotide sequence ID" value="NZ_FXYG01000003.1"/>
</dbReference>
<gene>
    <name evidence="2" type="ORF">RUA8715_02691</name>
</gene>
<evidence type="ECO:0000313" key="3">
    <source>
        <dbReference type="Proteomes" id="UP000202485"/>
    </source>
</evidence>
<sequence>MATAQTTQSNHSLFHDLFAKYAEAKTERFRKQIFAKTVRDLERLSDQQLHDIGITRSDIPQTAYQSVYQRAAFTQ</sequence>
<feature type="domain" description="YjiS-like" evidence="1">
    <location>
        <begin position="32"/>
        <end position="59"/>
    </location>
</feature>
<accession>A0A238KRH1</accession>
<dbReference type="AlphaFoldDB" id="A0A238KRH1"/>
<proteinExistence type="predicted"/>
<protein>
    <recommendedName>
        <fullName evidence="1">YjiS-like domain-containing protein</fullName>
    </recommendedName>
</protein>
<dbReference type="Proteomes" id="UP000202485">
    <property type="component" value="Unassembled WGS sequence"/>
</dbReference>
<dbReference type="InterPro" id="IPR009506">
    <property type="entry name" value="YjiS-like"/>
</dbReference>
<organism evidence="2 3">
    <name type="scientific">Ruegeria arenilitoris</name>
    <dbReference type="NCBI Taxonomy" id="1173585"/>
    <lineage>
        <taxon>Bacteria</taxon>
        <taxon>Pseudomonadati</taxon>
        <taxon>Pseudomonadota</taxon>
        <taxon>Alphaproteobacteria</taxon>
        <taxon>Rhodobacterales</taxon>
        <taxon>Roseobacteraceae</taxon>
        <taxon>Ruegeria</taxon>
    </lineage>
</organism>
<evidence type="ECO:0000313" key="2">
    <source>
        <dbReference type="EMBL" id="SMX45439.1"/>
    </source>
</evidence>
<keyword evidence="3" id="KW-1185">Reference proteome</keyword>
<dbReference type="EMBL" id="FXYG01000003">
    <property type="protein sequence ID" value="SMX45439.1"/>
    <property type="molecule type" value="Genomic_DNA"/>
</dbReference>
<reference evidence="3" key="1">
    <citation type="submission" date="2017-05" db="EMBL/GenBank/DDBJ databases">
        <authorList>
            <person name="Rodrigo-Torres L."/>
            <person name="Arahal R. D."/>
            <person name="Lucena T."/>
        </authorList>
    </citation>
    <scope>NUCLEOTIDE SEQUENCE [LARGE SCALE GENOMIC DNA]</scope>
    <source>
        <strain evidence="3">CECT 8715</strain>
    </source>
</reference>